<dbReference type="EMBL" id="RAQQ01000008">
    <property type="protein sequence ID" value="RKF26878.1"/>
    <property type="molecule type" value="Genomic_DNA"/>
</dbReference>
<feature type="region of interest" description="Disordered" evidence="1">
    <location>
        <begin position="178"/>
        <end position="235"/>
    </location>
</feature>
<feature type="domain" description="YncI copper-binding" evidence="4">
    <location>
        <begin position="35"/>
        <end position="164"/>
    </location>
</feature>
<sequence length="288" mass="28459">MATTRGDRRRAAGAAATLLAVAVLGWPGTAYAAQVTTTPSQARQGDAVRLEFVVPEERTGTRTRQVEVRLPADTPIAEVYPMSVPGWAPRITSRTLDEPVAGLHAGGVSTVTTAVTWIRVGEAGAGPARLPLSMGPLPRTGRLTFPVIQTYADGTVVRWADTDGAHRAPVLTLLPADPGGGAGHAGHGAPAGVNGSGPDGAGAAGGSGPGGGRAPGGADGSGPGGAGTAARPDDGGGAVGRTDLLLATGLLAGLAGGAAIGWLASRWRRRSSVDGAASTGWRLPSTDG</sequence>
<dbReference type="Proteomes" id="UP000285744">
    <property type="component" value="Unassembled WGS sequence"/>
</dbReference>
<name>A0A420F1R6_9ACTN</name>
<dbReference type="Gene3D" id="2.60.40.2230">
    <property type="entry name" value="Uncharacterised protein YcnI-like PF07987, DUF1775"/>
    <property type="match status" value="1"/>
</dbReference>
<protein>
    <submittedName>
        <fullName evidence="5">DUF1775 domain-containing protein</fullName>
    </submittedName>
</protein>
<dbReference type="AlphaFoldDB" id="A0A420F1R6"/>
<dbReference type="Pfam" id="PF07987">
    <property type="entry name" value="DUF1775"/>
    <property type="match status" value="1"/>
</dbReference>
<gene>
    <name evidence="5" type="ORF">D7I43_13065</name>
</gene>
<evidence type="ECO:0000259" key="4">
    <source>
        <dbReference type="Pfam" id="PF07987"/>
    </source>
</evidence>
<accession>A0A420F1R6</accession>
<evidence type="ECO:0000256" key="3">
    <source>
        <dbReference type="SAM" id="SignalP"/>
    </source>
</evidence>
<feature type="signal peptide" evidence="3">
    <location>
        <begin position="1"/>
        <end position="32"/>
    </location>
</feature>
<dbReference type="CDD" id="cd08545">
    <property type="entry name" value="YcnI_like"/>
    <property type="match status" value="1"/>
</dbReference>
<keyword evidence="2" id="KW-0472">Membrane</keyword>
<dbReference type="OrthoDB" id="9810871at2"/>
<proteinExistence type="predicted"/>
<keyword evidence="3" id="KW-0732">Signal</keyword>
<feature type="compositionally biased region" description="Gly residues" evidence="1">
    <location>
        <begin position="194"/>
        <end position="227"/>
    </location>
</feature>
<feature type="chain" id="PRO_5019560909" evidence="3">
    <location>
        <begin position="33"/>
        <end position="288"/>
    </location>
</feature>
<evidence type="ECO:0000313" key="5">
    <source>
        <dbReference type="EMBL" id="RKF26878.1"/>
    </source>
</evidence>
<dbReference type="InterPro" id="IPR038507">
    <property type="entry name" value="YcnI-like_sf"/>
</dbReference>
<evidence type="ECO:0000313" key="6">
    <source>
        <dbReference type="Proteomes" id="UP000285744"/>
    </source>
</evidence>
<keyword evidence="2" id="KW-0812">Transmembrane</keyword>
<comment type="caution">
    <text evidence="5">The sequence shown here is derived from an EMBL/GenBank/DDBJ whole genome shotgun (WGS) entry which is preliminary data.</text>
</comment>
<dbReference type="InterPro" id="IPR012533">
    <property type="entry name" value="YcnI-copper_dom"/>
</dbReference>
<keyword evidence="2" id="KW-1133">Transmembrane helix</keyword>
<reference evidence="5 6" key="1">
    <citation type="journal article" date="2018" name="Int. J. Syst. Evol. Microbiol.">
        <title>Micromonospora globbae sp. nov., an endophytic actinomycete isolated from roots of Globba winitii C. H. Wright.</title>
        <authorList>
            <person name="Kuncharoen N."/>
            <person name="Pittayakhajonwut P."/>
            <person name="Tanasupawat S."/>
        </authorList>
    </citation>
    <scope>NUCLEOTIDE SEQUENCE [LARGE SCALE GENOMIC DNA]</scope>
    <source>
        <strain evidence="5 6">WPS1-2</strain>
    </source>
</reference>
<organism evidence="5 6">
    <name type="scientific">Micromonospora globbae</name>
    <dbReference type="NCBI Taxonomy" id="1894969"/>
    <lineage>
        <taxon>Bacteria</taxon>
        <taxon>Bacillati</taxon>
        <taxon>Actinomycetota</taxon>
        <taxon>Actinomycetes</taxon>
        <taxon>Micromonosporales</taxon>
        <taxon>Micromonosporaceae</taxon>
        <taxon>Micromonospora</taxon>
    </lineage>
</organism>
<evidence type="ECO:0000256" key="1">
    <source>
        <dbReference type="SAM" id="MobiDB-lite"/>
    </source>
</evidence>
<evidence type="ECO:0000256" key="2">
    <source>
        <dbReference type="SAM" id="Phobius"/>
    </source>
</evidence>
<feature type="transmembrane region" description="Helical" evidence="2">
    <location>
        <begin position="244"/>
        <end position="264"/>
    </location>
</feature>
<dbReference type="RefSeq" id="WP_120328745.1">
    <property type="nucleotide sequence ID" value="NZ_RAQQ01000008.1"/>
</dbReference>